<organism evidence="2 3">
    <name type="scientific">Rhodococcus opacus</name>
    <name type="common">Nocardia opaca</name>
    <dbReference type="NCBI Taxonomy" id="37919"/>
    <lineage>
        <taxon>Bacteria</taxon>
        <taxon>Bacillati</taxon>
        <taxon>Actinomycetota</taxon>
        <taxon>Actinomycetes</taxon>
        <taxon>Mycobacteriales</taxon>
        <taxon>Nocardiaceae</taxon>
        <taxon>Rhodococcus</taxon>
    </lineage>
</organism>
<dbReference type="InterPro" id="IPR015837">
    <property type="entry name" value="UCP026622_CAAX_protease"/>
</dbReference>
<feature type="domain" description="CAAX prenyl protease 2/Lysostaphin resistance protein A-like" evidence="1">
    <location>
        <begin position="106"/>
        <end position="199"/>
    </location>
</feature>
<dbReference type="PIRSF" id="PIRSF026622">
    <property type="entry name" value="Proteas_026622"/>
    <property type="match status" value="1"/>
</dbReference>
<dbReference type="RefSeq" id="WP_128639927.1">
    <property type="nucleotide sequence ID" value="NZ_CP008947.1"/>
</dbReference>
<dbReference type="InterPro" id="IPR003675">
    <property type="entry name" value="Rce1/LyrA-like_dom"/>
</dbReference>
<keyword evidence="2" id="KW-0645">Protease</keyword>
<dbReference type="EMBL" id="CP008947">
    <property type="protein sequence ID" value="AII06229.1"/>
    <property type="molecule type" value="Genomic_DNA"/>
</dbReference>
<dbReference type="Proteomes" id="UP000028488">
    <property type="component" value="Chromosome"/>
</dbReference>
<dbReference type="AlphaFoldDB" id="A0A076ERZ5"/>
<accession>A0A076ERZ5</accession>
<dbReference type="eggNOG" id="COG1266">
    <property type="taxonomic scope" value="Bacteria"/>
</dbReference>
<keyword evidence="2" id="KW-0378">Hydrolase</keyword>
<dbReference type="Pfam" id="PF02517">
    <property type="entry name" value="Rce1-like"/>
    <property type="match status" value="1"/>
</dbReference>
<dbReference type="GO" id="GO:0006508">
    <property type="term" value="P:proteolysis"/>
    <property type="evidence" value="ECO:0007669"/>
    <property type="project" value="UniProtKB-KW"/>
</dbReference>
<dbReference type="GO" id="GO:0080120">
    <property type="term" value="P:CAAX-box protein maturation"/>
    <property type="evidence" value="ECO:0007669"/>
    <property type="project" value="UniProtKB-ARBA"/>
</dbReference>
<evidence type="ECO:0000313" key="2">
    <source>
        <dbReference type="EMBL" id="AII06229.1"/>
    </source>
</evidence>
<protein>
    <submittedName>
        <fullName evidence="2">Protease</fullName>
    </submittedName>
</protein>
<evidence type="ECO:0000259" key="1">
    <source>
        <dbReference type="Pfam" id="PF02517"/>
    </source>
</evidence>
<dbReference type="GO" id="GO:0004175">
    <property type="term" value="F:endopeptidase activity"/>
    <property type="evidence" value="ECO:0007669"/>
    <property type="project" value="UniProtKB-ARBA"/>
</dbReference>
<proteinExistence type="predicted"/>
<evidence type="ECO:0000313" key="3">
    <source>
        <dbReference type="Proteomes" id="UP000028488"/>
    </source>
</evidence>
<name>A0A076ERZ5_RHOOP</name>
<sequence>MSRLASVAGATAAVLWNNVVLPGSGLGPYGRAVAGGVLGLSVVGAARAAGYGVDELGLSASNVPSGLRYGAVASVVPLAGYAITLSVPALRRRVPTGDGITDFVGWVGFRIPVGTVAHEELLFRSVLSAMLRRAWPPATAHALHAATFALWHVRAARTAGDGAPASMLLTGSSAVLFDWLRRRSGSVVAPALLHLSVNVGGAVAAEVARAHTVD</sequence>
<reference evidence="2 3" key="1">
    <citation type="submission" date="2014-07" db="EMBL/GenBank/DDBJ databases">
        <title>Genome Sequence of Rhodococcus opacus Strain R7, a Biodegrader of Mono- and Polycyclic Aromatic Hydrocarbons.</title>
        <authorList>
            <person name="Di Gennaro P."/>
            <person name="Zampolli J."/>
            <person name="Presti I."/>
            <person name="Cappelletti M."/>
            <person name="D'Ursi P."/>
            <person name="Orro A."/>
            <person name="Mezzelani A."/>
            <person name="Milanesi L."/>
        </authorList>
    </citation>
    <scope>NUCLEOTIDE SEQUENCE [LARGE SCALE GENOMIC DNA]</scope>
    <source>
        <strain evidence="2 3">R7</strain>
    </source>
</reference>
<gene>
    <name evidence="2" type="ORF">EP51_17100</name>
</gene>